<dbReference type="RefSeq" id="WP_221467312.1">
    <property type="nucleotide sequence ID" value="NZ_JACHIW010000001.1"/>
</dbReference>
<accession>A0A840QGI4</accession>
<keyword evidence="2" id="KW-1185">Reference proteome</keyword>
<organism evidence="1 2">
    <name type="scientific">Saccharopolyspora phatthalungensis</name>
    <dbReference type="NCBI Taxonomy" id="664693"/>
    <lineage>
        <taxon>Bacteria</taxon>
        <taxon>Bacillati</taxon>
        <taxon>Actinomycetota</taxon>
        <taxon>Actinomycetes</taxon>
        <taxon>Pseudonocardiales</taxon>
        <taxon>Pseudonocardiaceae</taxon>
        <taxon>Saccharopolyspora</taxon>
    </lineage>
</organism>
<sequence>MHELIASPFLDHHLLLRPGRQQGLKIPTSKYRELQQTRVDQPCPSWLVDAAHRAWALDLNERRTGETVLVRQPSPYGYARASYELNLGCNYDCPFCYLARSGSRGSDGRTGRGCSASCVTPGSCGCSSPAANR</sequence>
<gene>
    <name evidence="1" type="ORF">BJ970_005179</name>
</gene>
<dbReference type="Proteomes" id="UP000584374">
    <property type="component" value="Unassembled WGS sequence"/>
</dbReference>
<proteinExistence type="predicted"/>
<evidence type="ECO:0000313" key="2">
    <source>
        <dbReference type="Proteomes" id="UP000584374"/>
    </source>
</evidence>
<comment type="caution">
    <text evidence="1">The sequence shown here is derived from an EMBL/GenBank/DDBJ whole genome shotgun (WGS) entry which is preliminary data.</text>
</comment>
<dbReference type="AlphaFoldDB" id="A0A840QGI4"/>
<name>A0A840QGI4_9PSEU</name>
<dbReference type="EMBL" id="JACHIW010000001">
    <property type="protein sequence ID" value="MBB5157645.1"/>
    <property type="molecule type" value="Genomic_DNA"/>
</dbReference>
<evidence type="ECO:0000313" key="1">
    <source>
        <dbReference type="EMBL" id="MBB5157645.1"/>
    </source>
</evidence>
<protein>
    <submittedName>
        <fullName evidence="1">Uncharacterized protein</fullName>
    </submittedName>
</protein>
<reference evidence="1 2" key="1">
    <citation type="submission" date="2020-08" db="EMBL/GenBank/DDBJ databases">
        <title>Sequencing the genomes of 1000 actinobacteria strains.</title>
        <authorList>
            <person name="Klenk H.-P."/>
        </authorList>
    </citation>
    <scope>NUCLEOTIDE SEQUENCE [LARGE SCALE GENOMIC DNA]</scope>
    <source>
        <strain evidence="1 2">DSM 45584</strain>
    </source>
</reference>